<keyword evidence="2" id="KW-1185">Reference proteome</keyword>
<sequence length="213" mass="24358">MKRKKSLKRTVRSDLEPFDLEQHNLPIAPTEHLDPDLGEDILEILGKGQSRKSILLRYARSLVVLVRNTKKLFGYGGQRTTFEKMINPRKLDYTNTAKIESRDGSGSFFEEFTEGLNKRQELLGVCIEAIGQTISSMLTEEETRNHSYLSLLNSSRYLVFGEDLEDRIKAVKSFEKSSQNLRLVKPKVFRKSLRPLNSRGSTQATREQGPPIQ</sequence>
<evidence type="ECO:0000313" key="1">
    <source>
        <dbReference type="EMBL" id="KAL1497203.1"/>
    </source>
</evidence>
<name>A0ABD1ENA1_HYPHA</name>
<dbReference type="EMBL" id="JBDJPC010000006">
    <property type="protein sequence ID" value="KAL1497203.1"/>
    <property type="molecule type" value="Genomic_DNA"/>
</dbReference>
<dbReference type="AlphaFoldDB" id="A0ABD1ENA1"/>
<evidence type="ECO:0000313" key="2">
    <source>
        <dbReference type="Proteomes" id="UP001566132"/>
    </source>
</evidence>
<gene>
    <name evidence="1" type="ORF">ABEB36_008200</name>
</gene>
<accession>A0ABD1ENA1</accession>
<reference evidence="1 2" key="1">
    <citation type="submission" date="2024-05" db="EMBL/GenBank/DDBJ databases">
        <title>Genetic variation in Jamaican populations of the coffee berry borer (Hypothenemus hampei).</title>
        <authorList>
            <person name="Errbii M."/>
            <person name="Myrie A."/>
        </authorList>
    </citation>
    <scope>NUCLEOTIDE SEQUENCE [LARGE SCALE GENOMIC DNA]</scope>
    <source>
        <strain evidence="1">JA-Hopewell-2020-01-JO</strain>
        <tissue evidence="1">Whole body</tissue>
    </source>
</reference>
<dbReference type="Proteomes" id="UP001566132">
    <property type="component" value="Unassembled WGS sequence"/>
</dbReference>
<comment type="caution">
    <text evidence="1">The sequence shown here is derived from an EMBL/GenBank/DDBJ whole genome shotgun (WGS) entry which is preliminary data.</text>
</comment>
<proteinExistence type="predicted"/>
<organism evidence="1 2">
    <name type="scientific">Hypothenemus hampei</name>
    <name type="common">Coffee berry borer</name>
    <dbReference type="NCBI Taxonomy" id="57062"/>
    <lineage>
        <taxon>Eukaryota</taxon>
        <taxon>Metazoa</taxon>
        <taxon>Ecdysozoa</taxon>
        <taxon>Arthropoda</taxon>
        <taxon>Hexapoda</taxon>
        <taxon>Insecta</taxon>
        <taxon>Pterygota</taxon>
        <taxon>Neoptera</taxon>
        <taxon>Endopterygota</taxon>
        <taxon>Coleoptera</taxon>
        <taxon>Polyphaga</taxon>
        <taxon>Cucujiformia</taxon>
        <taxon>Curculionidae</taxon>
        <taxon>Scolytinae</taxon>
        <taxon>Hypothenemus</taxon>
    </lineage>
</organism>
<protein>
    <submittedName>
        <fullName evidence="1">Uncharacterized protein</fullName>
    </submittedName>
</protein>